<keyword evidence="3" id="KW-1185">Reference proteome</keyword>
<proteinExistence type="predicted"/>
<dbReference type="InterPro" id="IPR005184">
    <property type="entry name" value="DUF306_Meta_HslJ"/>
</dbReference>
<protein>
    <recommendedName>
        <fullName evidence="1">DUF306 domain-containing protein</fullName>
    </recommendedName>
</protein>
<dbReference type="Gene3D" id="2.40.128.270">
    <property type="match status" value="1"/>
</dbReference>
<reference evidence="2 3" key="1">
    <citation type="journal article" date="2019" name="Int. J. Syst. Evol. Microbiol.">
        <title>The Global Catalogue of Microorganisms (GCM) 10K type strain sequencing project: providing services to taxonomists for standard genome sequencing and annotation.</title>
        <authorList>
            <consortium name="The Broad Institute Genomics Platform"/>
            <consortium name="The Broad Institute Genome Sequencing Center for Infectious Disease"/>
            <person name="Wu L."/>
            <person name="Ma J."/>
        </authorList>
    </citation>
    <scope>NUCLEOTIDE SEQUENCE [LARGE SCALE GENOMIC DNA]</scope>
    <source>
        <strain evidence="2 3">JCM 11813</strain>
    </source>
</reference>
<dbReference type="PROSITE" id="PS51257">
    <property type="entry name" value="PROKAR_LIPOPROTEIN"/>
    <property type="match status" value="1"/>
</dbReference>
<dbReference type="RefSeq" id="WP_343906066.1">
    <property type="nucleotide sequence ID" value="NZ_BAAAJE010000002.1"/>
</dbReference>
<evidence type="ECO:0000313" key="2">
    <source>
        <dbReference type="EMBL" id="GAA1131204.1"/>
    </source>
</evidence>
<feature type="domain" description="DUF306" evidence="1">
    <location>
        <begin position="31"/>
        <end position="136"/>
    </location>
</feature>
<dbReference type="InterPro" id="IPR038670">
    <property type="entry name" value="HslJ-like_sf"/>
</dbReference>
<dbReference type="PANTHER" id="PTHR35535:SF2">
    <property type="entry name" value="DUF306 DOMAIN-CONTAINING PROTEIN"/>
    <property type="match status" value="1"/>
</dbReference>
<organism evidence="2 3">
    <name type="scientific">Nocardioides aquiterrae</name>
    <dbReference type="NCBI Taxonomy" id="203799"/>
    <lineage>
        <taxon>Bacteria</taxon>
        <taxon>Bacillati</taxon>
        <taxon>Actinomycetota</taxon>
        <taxon>Actinomycetes</taxon>
        <taxon>Propionibacteriales</taxon>
        <taxon>Nocardioidaceae</taxon>
        <taxon>Nocardioides</taxon>
    </lineage>
</organism>
<gene>
    <name evidence="2" type="ORF">GCM10009606_09110</name>
</gene>
<evidence type="ECO:0000259" key="1">
    <source>
        <dbReference type="Pfam" id="PF03724"/>
    </source>
</evidence>
<dbReference type="InterPro" id="IPR053147">
    <property type="entry name" value="Hsp_HslJ-like"/>
</dbReference>
<dbReference type="Proteomes" id="UP001499979">
    <property type="component" value="Unassembled WGS sequence"/>
</dbReference>
<sequence>MRILAALAATLTLLAGCGSDDQDGASAPDPADLDATTFTSTDVSGHDLVEGSAVTLSFQEGTLAVKAGCNTQTGEYDVDDNGTLKWTRPAASTTIACPTPDLAEQDQWLAGLFTDGMDATLDRGTLTLTGSDDVELVLSAG</sequence>
<name>A0ABN1UA32_9ACTN</name>
<evidence type="ECO:0000313" key="3">
    <source>
        <dbReference type="Proteomes" id="UP001499979"/>
    </source>
</evidence>
<dbReference type="PANTHER" id="PTHR35535">
    <property type="entry name" value="HEAT SHOCK PROTEIN HSLJ"/>
    <property type="match status" value="1"/>
</dbReference>
<comment type="caution">
    <text evidence="2">The sequence shown here is derived from an EMBL/GenBank/DDBJ whole genome shotgun (WGS) entry which is preliminary data.</text>
</comment>
<dbReference type="Pfam" id="PF03724">
    <property type="entry name" value="META"/>
    <property type="match status" value="1"/>
</dbReference>
<dbReference type="EMBL" id="BAAAJE010000002">
    <property type="protein sequence ID" value="GAA1131204.1"/>
    <property type="molecule type" value="Genomic_DNA"/>
</dbReference>
<accession>A0ABN1UA32</accession>